<dbReference type="InterPro" id="IPR021462">
    <property type="entry name" value="DUF3114"/>
</dbReference>
<reference evidence="1 2" key="1">
    <citation type="journal article" date="2015" name="Genome Announc.">
        <title>Expanding the biotechnology potential of lactobacilli through comparative genomics of 213 strains and associated genera.</title>
        <authorList>
            <person name="Sun Z."/>
            <person name="Harris H.M."/>
            <person name="McCann A."/>
            <person name="Guo C."/>
            <person name="Argimon S."/>
            <person name="Zhang W."/>
            <person name="Yang X."/>
            <person name="Jeffery I.B."/>
            <person name="Cooney J.C."/>
            <person name="Kagawa T.F."/>
            <person name="Liu W."/>
            <person name="Song Y."/>
            <person name="Salvetti E."/>
            <person name="Wrobel A."/>
            <person name="Rasinkangas P."/>
            <person name="Parkhill J."/>
            <person name="Rea M.C."/>
            <person name="O'Sullivan O."/>
            <person name="Ritari J."/>
            <person name="Douillard F.P."/>
            <person name="Paul Ross R."/>
            <person name="Yang R."/>
            <person name="Briner A.E."/>
            <person name="Felis G.E."/>
            <person name="de Vos W.M."/>
            <person name="Barrangou R."/>
            <person name="Klaenhammer T.R."/>
            <person name="Caufield P.W."/>
            <person name="Cui Y."/>
            <person name="Zhang H."/>
            <person name="O'Toole P.W."/>
        </authorList>
    </citation>
    <scope>NUCLEOTIDE SEQUENCE [LARGE SCALE GENOMIC DNA]</scope>
    <source>
        <strain evidence="1 2">DSM 20253</strain>
    </source>
</reference>
<evidence type="ECO:0008006" key="3">
    <source>
        <dbReference type="Google" id="ProtNLM"/>
    </source>
</evidence>
<dbReference type="AlphaFoldDB" id="A0A0R2D4V4"/>
<dbReference type="OrthoDB" id="2231884at2"/>
<organism evidence="1 2">
    <name type="scientific">Loigolactobacillus rennini DSM 20253</name>
    <dbReference type="NCBI Taxonomy" id="1423796"/>
    <lineage>
        <taxon>Bacteria</taxon>
        <taxon>Bacillati</taxon>
        <taxon>Bacillota</taxon>
        <taxon>Bacilli</taxon>
        <taxon>Lactobacillales</taxon>
        <taxon>Lactobacillaceae</taxon>
        <taxon>Loigolactobacillus</taxon>
    </lineage>
</organism>
<dbReference type="STRING" id="1423796.FC24_GL002264"/>
<name>A0A0R2D4V4_9LACO</name>
<dbReference type="EMBL" id="AYYI01000075">
    <property type="protein sequence ID" value="KRM95212.1"/>
    <property type="molecule type" value="Genomic_DNA"/>
</dbReference>
<keyword evidence="2" id="KW-1185">Reference proteome</keyword>
<sequence>MTVQRLPQNTLIGEPTFNTALAQLLNNQPQSAEAQAILWAVLQRLQAKLNQQADLEIQPCFTSALQPNSSFWPLFSQVVQRAFPMGLGHTAQPELARMIHQLRYYFDVINVVYLRRRFPDAKNDWARLLAYDRWCHQQGLPVSQSAGARLHNKYDRQTGIPISAGWNIKRLYGFHVEFILDWAGNFLFIDPTHQQNPVPALINTSSFNYANRNDRQHMQLDVHFNSPAERHGRSKDPFQRRQLMPWVEAPKKRQIYQAYQRQFSYQWQRVTNS</sequence>
<evidence type="ECO:0000313" key="2">
    <source>
        <dbReference type="Proteomes" id="UP000051638"/>
    </source>
</evidence>
<comment type="caution">
    <text evidence="1">The sequence shown here is derived from an EMBL/GenBank/DDBJ whole genome shotgun (WGS) entry which is preliminary data.</text>
</comment>
<proteinExistence type="predicted"/>
<dbReference type="RefSeq" id="WP_057874547.1">
    <property type="nucleotide sequence ID" value="NZ_AYYI01000075.1"/>
</dbReference>
<gene>
    <name evidence="1" type="ORF">FC24_GL002264</name>
</gene>
<dbReference type="Proteomes" id="UP000051638">
    <property type="component" value="Unassembled WGS sequence"/>
</dbReference>
<dbReference type="PATRIC" id="fig|1423796.3.peg.2298"/>
<protein>
    <recommendedName>
        <fullName evidence="3">DUF3114 domain-containing protein</fullName>
    </recommendedName>
</protein>
<dbReference type="Pfam" id="PF11311">
    <property type="entry name" value="DUF3114"/>
    <property type="match status" value="1"/>
</dbReference>
<evidence type="ECO:0000313" key="1">
    <source>
        <dbReference type="EMBL" id="KRM95212.1"/>
    </source>
</evidence>
<accession>A0A0R2D4V4</accession>